<proteinExistence type="predicted"/>
<dbReference type="GO" id="GO:0046872">
    <property type="term" value="F:metal ion binding"/>
    <property type="evidence" value="ECO:0007669"/>
    <property type="project" value="UniProtKB-KW"/>
</dbReference>
<organism evidence="5 6">
    <name type="scientific">Guopingia tenuis</name>
    <dbReference type="NCBI Taxonomy" id="2763656"/>
    <lineage>
        <taxon>Bacteria</taxon>
        <taxon>Bacillati</taxon>
        <taxon>Bacillota</taxon>
        <taxon>Clostridia</taxon>
        <taxon>Christensenellales</taxon>
        <taxon>Christensenellaceae</taxon>
        <taxon>Guopingia</taxon>
    </lineage>
</organism>
<dbReference type="Proteomes" id="UP000617951">
    <property type="component" value="Unassembled WGS sequence"/>
</dbReference>
<dbReference type="EMBL" id="JACRSS010000001">
    <property type="protein sequence ID" value="MBC8537938.1"/>
    <property type="molecule type" value="Genomic_DNA"/>
</dbReference>
<sequence>MNQLYMISFSPTGTNRRVAEGIAEAFSNEKTVVDLCEETVGEMQIGKEDICIFSAPCYGGRIPQTAAERLSHIHGEQTPAIVLITFGNRAFEDALLELADSVEKNGFRVIAGCAVSAEHNIMHIFGQGRPDSLDWKEIRRFSNAAAEKINAGETERPLLPGSRPYKERHGGKPPILVNEKTCVKCGLCAQKCPVKAISPDGRHLKDELCIACMRCNQLCPQNSRSIPKTYVEGLIQRLGDACRERKRNEFYL</sequence>
<evidence type="ECO:0000313" key="6">
    <source>
        <dbReference type="Proteomes" id="UP000617951"/>
    </source>
</evidence>
<dbReference type="PROSITE" id="PS00198">
    <property type="entry name" value="4FE4S_FER_1"/>
    <property type="match status" value="2"/>
</dbReference>
<dbReference type="PROSITE" id="PS51379">
    <property type="entry name" value="4FE4S_FER_2"/>
    <property type="match status" value="2"/>
</dbReference>
<dbReference type="SUPFAM" id="SSF52218">
    <property type="entry name" value="Flavoproteins"/>
    <property type="match status" value="1"/>
</dbReference>
<keyword evidence="2" id="KW-0408">Iron</keyword>
<dbReference type="GO" id="GO:0051536">
    <property type="term" value="F:iron-sulfur cluster binding"/>
    <property type="evidence" value="ECO:0007669"/>
    <property type="project" value="UniProtKB-KW"/>
</dbReference>
<accession>A0A926DFW3</accession>
<dbReference type="Gene3D" id="3.40.50.360">
    <property type="match status" value="1"/>
</dbReference>
<feature type="domain" description="4Fe-4S ferredoxin-type" evidence="4">
    <location>
        <begin position="173"/>
        <end position="202"/>
    </location>
</feature>
<dbReference type="AlphaFoldDB" id="A0A926DFW3"/>
<dbReference type="SUPFAM" id="SSF54862">
    <property type="entry name" value="4Fe-4S ferredoxins"/>
    <property type="match status" value="1"/>
</dbReference>
<reference evidence="5" key="1">
    <citation type="submission" date="2020-08" db="EMBL/GenBank/DDBJ databases">
        <title>Genome public.</title>
        <authorList>
            <person name="Liu C."/>
            <person name="Sun Q."/>
        </authorList>
    </citation>
    <scope>NUCLEOTIDE SEQUENCE</scope>
    <source>
        <strain evidence="5">NSJ-63</strain>
    </source>
</reference>
<evidence type="ECO:0000256" key="2">
    <source>
        <dbReference type="ARBA" id="ARBA00023004"/>
    </source>
</evidence>
<evidence type="ECO:0000256" key="3">
    <source>
        <dbReference type="ARBA" id="ARBA00023014"/>
    </source>
</evidence>
<keyword evidence="6" id="KW-1185">Reference proteome</keyword>
<dbReference type="InterPro" id="IPR017896">
    <property type="entry name" value="4Fe4S_Fe-S-bd"/>
</dbReference>
<dbReference type="Pfam" id="PF00037">
    <property type="entry name" value="Fer4"/>
    <property type="match status" value="1"/>
</dbReference>
<evidence type="ECO:0000313" key="5">
    <source>
        <dbReference type="EMBL" id="MBC8537938.1"/>
    </source>
</evidence>
<dbReference type="PANTHER" id="PTHR43122:SF1">
    <property type="entry name" value="IRON-SULFUR-BINDING PROTEIN"/>
    <property type="match status" value="1"/>
</dbReference>
<dbReference type="InterPro" id="IPR029039">
    <property type="entry name" value="Flavoprotein-like_sf"/>
</dbReference>
<keyword evidence="1" id="KW-0479">Metal-binding</keyword>
<name>A0A926DFW3_9FIRM</name>
<feature type="domain" description="4Fe-4S ferredoxin-type" evidence="4">
    <location>
        <begin position="203"/>
        <end position="229"/>
    </location>
</feature>
<dbReference type="InterPro" id="IPR017900">
    <property type="entry name" value="4Fe4S_Fe_S_CS"/>
</dbReference>
<gene>
    <name evidence="5" type="ORF">H8693_03180</name>
</gene>
<evidence type="ECO:0000259" key="4">
    <source>
        <dbReference type="PROSITE" id="PS51379"/>
    </source>
</evidence>
<dbReference type="Gene3D" id="3.30.70.20">
    <property type="match status" value="1"/>
</dbReference>
<evidence type="ECO:0000256" key="1">
    <source>
        <dbReference type="ARBA" id="ARBA00022723"/>
    </source>
</evidence>
<protein>
    <submittedName>
        <fullName evidence="5">4Fe-4S binding protein</fullName>
    </submittedName>
</protein>
<dbReference type="PANTHER" id="PTHR43122">
    <property type="entry name" value="FERREDOXIN SUBUNIT OF PYRUVATE:FLAVODOXIN OXIDOREDUCTASE-RELATED"/>
    <property type="match status" value="1"/>
</dbReference>
<dbReference type="RefSeq" id="WP_249279759.1">
    <property type="nucleotide sequence ID" value="NZ_JACRSS010000001.1"/>
</dbReference>
<keyword evidence="3" id="KW-0411">Iron-sulfur</keyword>
<comment type="caution">
    <text evidence="5">The sequence shown here is derived from an EMBL/GenBank/DDBJ whole genome shotgun (WGS) entry which is preliminary data.</text>
</comment>